<name>A0A1B6DKL1_9HEMI</name>
<accession>A0A1B6DKL1</accession>
<dbReference type="PANTHER" id="PTHR11012">
    <property type="entry name" value="PROTEIN KINASE-LIKE DOMAIN-CONTAINING"/>
    <property type="match status" value="1"/>
</dbReference>
<evidence type="ECO:0000313" key="2">
    <source>
        <dbReference type="EMBL" id="JAS26221.1"/>
    </source>
</evidence>
<dbReference type="PANTHER" id="PTHR11012:SF47">
    <property type="entry name" value="GH22833P"/>
    <property type="match status" value="1"/>
</dbReference>
<feature type="domain" description="CHK kinase-like" evidence="1">
    <location>
        <begin position="144"/>
        <end position="344"/>
    </location>
</feature>
<dbReference type="Gene3D" id="3.90.1200.10">
    <property type="match status" value="1"/>
</dbReference>
<proteinExistence type="predicted"/>
<reference evidence="2" key="1">
    <citation type="submission" date="2015-12" db="EMBL/GenBank/DDBJ databases">
        <title>De novo transcriptome assembly of four potential Pierce s Disease insect vectors from Arizona vineyards.</title>
        <authorList>
            <person name="Tassone E.E."/>
        </authorList>
    </citation>
    <scope>NUCLEOTIDE SEQUENCE</scope>
</reference>
<dbReference type="InterPro" id="IPR015897">
    <property type="entry name" value="CHK_kinase-like"/>
</dbReference>
<dbReference type="SMART" id="SM00587">
    <property type="entry name" value="CHK"/>
    <property type="match status" value="1"/>
</dbReference>
<protein>
    <recommendedName>
        <fullName evidence="1">CHK kinase-like domain-containing protein</fullName>
    </recommendedName>
</protein>
<dbReference type="InterPro" id="IPR011009">
    <property type="entry name" value="Kinase-like_dom_sf"/>
</dbReference>
<evidence type="ECO:0000259" key="1">
    <source>
        <dbReference type="SMART" id="SM00587"/>
    </source>
</evidence>
<gene>
    <name evidence="2" type="ORF">g.28229</name>
</gene>
<organism evidence="2">
    <name type="scientific">Clastoptera arizonana</name>
    <name type="common">Arizona spittle bug</name>
    <dbReference type="NCBI Taxonomy" id="38151"/>
    <lineage>
        <taxon>Eukaryota</taxon>
        <taxon>Metazoa</taxon>
        <taxon>Ecdysozoa</taxon>
        <taxon>Arthropoda</taxon>
        <taxon>Hexapoda</taxon>
        <taxon>Insecta</taxon>
        <taxon>Pterygota</taxon>
        <taxon>Neoptera</taxon>
        <taxon>Paraneoptera</taxon>
        <taxon>Hemiptera</taxon>
        <taxon>Auchenorrhyncha</taxon>
        <taxon>Cercopoidea</taxon>
        <taxon>Clastopteridae</taxon>
        <taxon>Clastoptera</taxon>
    </lineage>
</organism>
<dbReference type="Pfam" id="PF02958">
    <property type="entry name" value="EcKL"/>
    <property type="match status" value="1"/>
</dbReference>
<dbReference type="AlphaFoldDB" id="A0A1B6DKL1"/>
<dbReference type="InterPro" id="IPR004119">
    <property type="entry name" value="EcKL"/>
</dbReference>
<sequence length="426" mass="48400">MCWIHCLDYFRNRLTVMIASPLITALEEDDGFLLRVMRTVERDPNFKLEGMDVDHTCGGRGNNRESAKRVNLIGFSPMQGKSIYRTLLLKRQSELVTHRHVSRDPAFCNEAAVYQHVIPTLKQITKDPSQLPFPSCLFVTNSVLVLQDLLAEGYKSVDRLQGLDLAHSKVAIKALGKFHATSFALKHKDNTMYKKLTSHLKEVIFVPEAMPFFSSSMEAALKTAITAMRVPCSGTKLIMDDAIHKLQSLRGRLFNRLMSLVTLKGPMSVICHGDFWINNIVFRYNNDCTINDVKFIDLQVFRHGSLATDLLLFLFTSLEPGLSSDKFESLLQDYHTSLTETLSTLAPGANVVSLEDIIEEIEAYALYGLLMSFLLIPAITFPDEEIDTMKDVSQNLHMYKKRGSNTMYYTERVRNLILEFHDRGFI</sequence>
<dbReference type="SUPFAM" id="SSF56112">
    <property type="entry name" value="Protein kinase-like (PK-like)"/>
    <property type="match status" value="1"/>
</dbReference>
<dbReference type="EMBL" id="GEDC01011077">
    <property type="protein sequence ID" value="JAS26221.1"/>
    <property type="molecule type" value="Transcribed_RNA"/>
</dbReference>